<dbReference type="PANTHER" id="PTHR30575">
    <property type="entry name" value="PEPTIDASE M20"/>
    <property type="match status" value="1"/>
</dbReference>
<dbReference type="InterPro" id="IPR036264">
    <property type="entry name" value="Bact_exopeptidase_dim_dom"/>
</dbReference>
<gene>
    <name evidence="4" type="ORF">PY32053_00465</name>
</gene>
<dbReference type="EMBL" id="CP031078">
    <property type="protein sequence ID" value="AYF00150.1"/>
    <property type="molecule type" value="Genomic_DNA"/>
</dbReference>
<protein>
    <submittedName>
        <fullName evidence="4">Amidohydrolase</fullName>
    </submittedName>
</protein>
<dbReference type="InterPro" id="IPR017145">
    <property type="entry name" value="Aminobenzoyl-glu_utiliz_pB"/>
</dbReference>
<dbReference type="Pfam" id="PF07687">
    <property type="entry name" value="M20_dimer"/>
    <property type="match status" value="1"/>
</dbReference>
<dbReference type="PROSITE" id="PS51318">
    <property type="entry name" value="TAT"/>
    <property type="match status" value="1"/>
</dbReference>
<dbReference type="GO" id="GO:0016805">
    <property type="term" value="F:dipeptidase activity"/>
    <property type="evidence" value="ECO:0007669"/>
    <property type="project" value="TreeGrafter"/>
</dbReference>
<evidence type="ECO:0000313" key="5">
    <source>
        <dbReference type="Proteomes" id="UP000272010"/>
    </source>
</evidence>
<dbReference type="Proteomes" id="UP000272010">
    <property type="component" value="Chromosome"/>
</dbReference>
<name>A0A386UJ10_9RHOB</name>
<dbReference type="InterPro" id="IPR011650">
    <property type="entry name" value="Peptidase_M20_dimer"/>
</dbReference>
<dbReference type="Gene3D" id="3.30.70.360">
    <property type="match status" value="1"/>
</dbReference>
<dbReference type="SUPFAM" id="SSF53187">
    <property type="entry name" value="Zn-dependent exopeptidases"/>
    <property type="match status" value="1"/>
</dbReference>
<dbReference type="RefSeq" id="WP_199722230.1">
    <property type="nucleotide sequence ID" value="NZ_CP031078.1"/>
</dbReference>
<organism evidence="4 5">
    <name type="scientific">Paracoccus yeei</name>
    <dbReference type="NCBI Taxonomy" id="147645"/>
    <lineage>
        <taxon>Bacteria</taxon>
        <taxon>Pseudomonadati</taxon>
        <taxon>Pseudomonadota</taxon>
        <taxon>Alphaproteobacteria</taxon>
        <taxon>Rhodobacterales</taxon>
        <taxon>Paracoccaceae</taxon>
        <taxon>Paracoccus</taxon>
    </lineage>
</organism>
<dbReference type="InterPro" id="IPR052030">
    <property type="entry name" value="Peptidase_M20/M20A_hydrolases"/>
</dbReference>
<dbReference type="PIRSF" id="PIRSF037227">
    <property type="entry name" value="Aminobenzoyl-glu_utiliz_pB"/>
    <property type="match status" value="1"/>
</dbReference>
<evidence type="ECO:0000313" key="4">
    <source>
        <dbReference type="EMBL" id="AYF00150.1"/>
    </source>
</evidence>
<dbReference type="GO" id="GO:0046657">
    <property type="term" value="P:folic acid catabolic process"/>
    <property type="evidence" value="ECO:0007669"/>
    <property type="project" value="TreeGrafter"/>
</dbReference>
<dbReference type="GO" id="GO:0071713">
    <property type="term" value="F:para-aminobenzoyl-glutamate hydrolase activity"/>
    <property type="evidence" value="ECO:0007669"/>
    <property type="project" value="TreeGrafter"/>
</dbReference>
<feature type="region of interest" description="Disordered" evidence="2">
    <location>
        <begin position="500"/>
        <end position="526"/>
    </location>
</feature>
<feature type="domain" description="Peptidase M20 dimerisation" evidence="3">
    <location>
        <begin position="238"/>
        <end position="327"/>
    </location>
</feature>
<evidence type="ECO:0000259" key="3">
    <source>
        <dbReference type="Pfam" id="PF07687"/>
    </source>
</evidence>
<dbReference type="SUPFAM" id="SSF55031">
    <property type="entry name" value="Bacterial exopeptidase dimerisation domain"/>
    <property type="match status" value="1"/>
</dbReference>
<evidence type="ECO:0000256" key="1">
    <source>
        <dbReference type="ARBA" id="ARBA00022801"/>
    </source>
</evidence>
<proteinExistence type="predicted"/>
<dbReference type="GO" id="GO:0005737">
    <property type="term" value="C:cytoplasm"/>
    <property type="evidence" value="ECO:0007669"/>
    <property type="project" value="TreeGrafter"/>
</dbReference>
<dbReference type="InterPro" id="IPR002933">
    <property type="entry name" value="Peptidase_M20"/>
</dbReference>
<sequence length="526" mass="56045">MHDDQTLAPPVGMSRRALMLSSLATAALWPVGADLALAQDAPPAGPAPESAAAARDAVEAIRDQILRISREVWETPELSLHEEISHQIHIRELEAAGFTITSRGTSNIPTAFVAEWSQGEGGAKVGFLPEYDALPGLGNAAEPRQAPGPKGTEVGHGCGHNQLGAGCTGAAIALKAMMTADGTPGLIRVYGCAAEETQGAKVYMARDGLFDDLDAALAWHPGPMNATGMLRTAAVNMLRIAFTGRTAHAGVDPWEGRSALKGAELFGTGIQFMREHLQPTTRLHYVYEAAGETPNVVPDHAAVLIMIRDESRASVEAVTEWVRDVARGAALTTRTEAEVDLFFGMHDLLPNEPLLQRVHQHMGAVPIEWSAEEQDFAKTCQREMGLPEQGLMPILMPLLPEITTGGGTDVGDVSYITPTALFAWVSMPIGVGLHTWPVTACGGMSIGDKSAIASATIMAGVGHDLMTDPELRAAARADFDRRRGDRPFVSALPEDKVRPEGIPPHLLIRDGSDEIPAGYDPAHEVH</sequence>
<keyword evidence="1 4" id="KW-0378">Hydrolase</keyword>
<accession>A0A386UJ10</accession>
<dbReference type="InterPro" id="IPR017439">
    <property type="entry name" value="Amidohydrolase"/>
</dbReference>
<dbReference type="AlphaFoldDB" id="A0A386UJ10"/>
<evidence type="ECO:0000256" key="2">
    <source>
        <dbReference type="SAM" id="MobiDB-lite"/>
    </source>
</evidence>
<dbReference type="PANTHER" id="PTHR30575:SF0">
    <property type="entry name" value="XAA-ARG DIPEPTIDASE"/>
    <property type="match status" value="1"/>
</dbReference>
<dbReference type="Pfam" id="PF01546">
    <property type="entry name" value="Peptidase_M20"/>
    <property type="match status" value="1"/>
</dbReference>
<dbReference type="InterPro" id="IPR006311">
    <property type="entry name" value="TAT_signal"/>
</dbReference>
<dbReference type="NCBIfam" id="TIGR01891">
    <property type="entry name" value="amidohydrolases"/>
    <property type="match status" value="1"/>
</dbReference>
<dbReference type="Gene3D" id="3.40.630.10">
    <property type="entry name" value="Zn peptidases"/>
    <property type="match status" value="1"/>
</dbReference>
<reference evidence="5" key="1">
    <citation type="submission" date="2018-07" db="EMBL/GenBank/DDBJ databases">
        <title>Genome Structure of the Opportunistic Pathogen Paracoccus yeei (Alphaproteobacteria) and Identification of Putative Virulence Factors.</title>
        <authorList>
            <person name="Lasek R."/>
            <person name="Szuplewska M."/>
            <person name="Mitura M."/>
            <person name="Decewicz P."/>
            <person name="Chmielowska C."/>
            <person name="Pawlot A."/>
            <person name="Sentkowska D."/>
            <person name="Czarnecki J."/>
            <person name="Bartosik D."/>
        </authorList>
    </citation>
    <scope>NUCLEOTIDE SEQUENCE [LARGE SCALE GENOMIC DNA]</scope>
    <source>
        <strain evidence="5">CCUG 32053</strain>
    </source>
</reference>